<dbReference type="Proteomes" id="UP000033684">
    <property type="component" value="Unassembled WGS sequence"/>
</dbReference>
<feature type="signal peptide" evidence="1">
    <location>
        <begin position="1"/>
        <end position="27"/>
    </location>
</feature>
<gene>
    <name evidence="2" type="ORF">VZ94_14375</name>
</gene>
<accession>A0A0F3IK67</accession>
<keyword evidence="1" id="KW-0732">Signal</keyword>
<protein>
    <submittedName>
        <fullName evidence="2">Uncharacterized protein</fullName>
    </submittedName>
</protein>
<evidence type="ECO:0000313" key="2">
    <source>
        <dbReference type="EMBL" id="KJV05979.1"/>
    </source>
</evidence>
<sequence>MNLHTLKSLATSTCLALGLFIANSAHAAVPTVEYIGKAAITNCPTALNSSLVFHSDKIIFMIGEGVFTTSGDHRFCSVGSVTAFS</sequence>
<feature type="chain" id="PRO_5002462211" evidence="1">
    <location>
        <begin position="28"/>
        <end position="85"/>
    </location>
</feature>
<dbReference type="EMBL" id="LAJX01000146">
    <property type="protein sequence ID" value="KJV05979.1"/>
    <property type="molecule type" value="Genomic_DNA"/>
</dbReference>
<reference evidence="3" key="1">
    <citation type="submission" date="2015-03" db="EMBL/GenBank/DDBJ databases">
        <title>Draft genome sequence of a novel methanotroph (Sn10-6) isolated from flooded ricefield rhizosphere in India.</title>
        <authorList>
            <person name="Pandit P.S."/>
            <person name="Pore S.D."/>
            <person name="Arora P."/>
            <person name="Kapse N.G."/>
            <person name="Dhakephalkar P.K."/>
            <person name="Rahalkar M.C."/>
        </authorList>
    </citation>
    <scope>NUCLEOTIDE SEQUENCE [LARGE SCALE GENOMIC DNA]</scope>
    <source>
        <strain evidence="3">Sn10-6</strain>
    </source>
</reference>
<comment type="caution">
    <text evidence="2">The sequence shown here is derived from an EMBL/GenBank/DDBJ whole genome shotgun (WGS) entry which is preliminary data.</text>
</comment>
<proteinExistence type="predicted"/>
<name>A0A0F3IK67_9GAMM</name>
<keyword evidence="3" id="KW-1185">Reference proteome</keyword>
<dbReference type="AlphaFoldDB" id="A0A0F3IK67"/>
<evidence type="ECO:0000313" key="3">
    <source>
        <dbReference type="Proteomes" id="UP000033684"/>
    </source>
</evidence>
<evidence type="ECO:0000256" key="1">
    <source>
        <dbReference type="SAM" id="SignalP"/>
    </source>
</evidence>
<reference evidence="2 3" key="2">
    <citation type="journal article" date="2016" name="Microb. Ecol.">
        <title>Genome Characteristics of a Novel Type I Methanotroph (Sn10-6) Isolated from a Flooded Indian Rice Field.</title>
        <authorList>
            <person name="Rahalkar M.C."/>
            <person name="Pandit P.S."/>
            <person name="Dhakephalkar P.K."/>
            <person name="Pore S."/>
            <person name="Arora P."/>
            <person name="Kapse N."/>
        </authorList>
    </citation>
    <scope>NUCLEOTIDE SEQUENCE [LARGE SCALE GENOMIC DNA]</scope>
    <source>
        <strain evidence="2 3">Sn10-6</strain>
    </source>
</reference>
<organism evidence="2 3">
    <name type="scientific">Methylocucumis oryzae</name>
    <dbReference type="NCBI Taxonomy" id="1632867"/>
    <lineage>
        <taxon>Bacteria</taxon>
        <taxon>Pseudomonadati</taxon>
        <taxon>Pseudomonadota</taxon>
        <taxon>Gammaproteobacteria</taxon>
        <taxon>Methylococcales</taxon>
        <taxon>Methylococcaceae</taxon>
        <taxon>Methylocucumis</taxon>
    </lineage>
</organism>